<organism evidence="1 2">
    <name type="scientific">Gossypium schwendimanii</name>
    <name type="common">Cotton</name>
    <dbReference type="NCBI Taxonomy" id="34291"/>
    <lineage>
        <taxon>Eukaryota</taxon>
        <taxon>Viridiplantae</taxon>
        <taxon>Streptophyta</taxon>
        <taxon>Embryophyta</taxon>
        <taxon>Tracheophyta</taxon>
        <taxon>Spermatophyta</taxon>
        <taxon>Magnoliopsida</taxon>
        <taxon>eudicotyledons</taxon>
        <taxon>Gunneridae</taxon>
        <taxon>Pentapetalae</taxon>
        <taxon>rosids</taxon>
        <taxon>malvids</taxon>
        <taxon>Malvales</taxon>
        <taxon>Malvaceae</taxon>
        <taxon>Malvoideae</taxon>
        <taxon>Gossypium</taxon>
    </lineage>
</organism>
<keyword evidence="2" id="KW-1185">Reference proteome</keyword>
<protein>
    <submittedName>
        <fullName evidence="1">Uncharacterized protein</fullName>
    </submittedName>
</protein>
<evidence type="ECO:0000313" key="2">
    <source>
        <dbReference type="Proteomes" id="UP000593576"/>
    </source>
</evidence>
<proteinExistence type="predicted"/>
<accession>A0A7J9MAQ7</accession>
<dbReference type="Proteomes" id="UP000593576">
    <property type="component" value="Unassembled WGS sequence"/>
</dbReference>
<dbReference type="AlphaFoldDB" id="A0A7J9MAQ7"/>
<reference evidence="1 2" key="1">
    <citation type="journal article" date="2019" name="Genome Biol. Evol.">
        <title>Insights into the evolution of the New World diploid cottons (Gossypium, subgenus Houzingenia) based on genome sequencing.</title>
        <authorList>
            <person name="Grover C.E."/>
            <person name="Arick M.A. 2nd"/>
            <person name="Thrash A."/>
            <person name="Conover J.L."/>
            <person name="Sanders W.S."/>
            <person name="Peterson D.G."/>
            <person name="Frelichowski J.E."/>
            <person name="Scheffler J.A."/>
            <person name="Scheffler B.E."/>
            <person name="Wendel J.F."/>
        </authorList>
    </citation>
    <scope>NUCLEOTIDE SEQUENCE [LARGE SCALE GENOMIC DNA]</scope>
    <source>
        <strain evidence="1">1</strain>
        <tissue evidence="1">Leaf</tissue>
    </source>
</reference>
<evidence type="ECO:0000313" key="1">
    <source>
        <dbReference type="EMBL" id="MBA0867866.1"/>
    </source>
</evidence>
<name>A0A7J9MAQ7_GOSSC</name>
<gene>
    <name evidence="1" type="ORF">Goshw_005243</name>
</gene>
<sequence length="22" mass="2715">MDSLNVSLKYREIKSFWKYYSG</sequence>
<dbReference type="EMBL" id="JABFAF010000010">
    <property type="protein sequence ID" value="MBA0867866.1"/>
    <property type="molecule type" value="Genomic_DNA"/>
</dbReference>
<comment type="caution">
    <text evidence="1">The sequence shown here is derived from an EMBL/GenBank/DDBJ whole genome shotgun (WGS) entry which is preliminary data.</text>
</comment>